<accession>A0A6A5C760</accession>
<keyword evidence="3" id="KW-1185">Reference proteome</keyword>
<dbReference type="VEuPathDB" id="AmoebaDB:NF0052450"/>
<sequence>MSKSIAKTCYDVIVTGGGHNGLVCAAYIKKTMPSLSVCVFERRHVTGGCAVSEEVHDGYKFSRASYLCSLFRGHIMDELDLRRRIKLIPRNPSSFTPTLNEHEFLFLGSDGEMNKREISKFSKKDAQRFDQYEQQLQKVAQSVEYLLDCGPLDLGYDENAGVKDLLFSESFGILRNKENREKVKRLLDAARELGLGNTSSALDIFLSPAKKVLDHWFESDLLKATLSTDSIIGEYCSPTTPGSSYVLLHHVMGDIGYGKGIWAYVQGGMGAVTQALTEINKELGVDVYTNAQVKQFTVNSNTNRCTGVVLEDGTEITATKAVASNCDPHTTFRKLMDKHDLNSTYGEEFGRKVDNIDYSSATFKINLAVHSLPRFKCFSTPKESRKSNGSGKEHFGTIHFETSIDEIDQSYLQAKSSQLYSDNPVIEMTIPSSLDETLVKNHKDHHHVIQLFTQYAPYDLKEGYVWNEQLKREYANKVYDKIEAYAPGFKNSIIGEDLLSPLDLEQTFGMKKGNIFHGSIRLDQLWMNRPFRGFSNYRYFDKNQRVGLSNLYLCGAGVHPGGGVMGACGYNAAHALMRHLKSMGSSHQ</sequence>
<dbReference type="AlphaFoldDB" id="A0A6A5C760"/>
<organism evidence="2 3">
    <name type="scientific">Naegleria fowleri</name>
    <name type="common">Brain eating amoeba</name>
    <dbReference type="NCBI Taxonomy" id="5763"/>
    <lineage>
        <taxon>Eukaryota</taxon>
        <taxon>Discoba</taxon>
        <taxon>Heterolobosea</taxon>
        <taxon>Tetramitia</taxon>
        <taxon>Eutetramitia</taxon>
        <taxon>Vahlkampfiidae</taxon>
        <taxon>Naegleria</taxon>
    </lineage>
</organism>
<dbReference type="PANTHER" id="PTHR10668:SF103">
    <property type="entry name" value="PYRIDINE NUCLEOTIDE-DISULFIDE OXIDOREDUCTASE DOMAIN-CONTAINING PROTEIN 2"/>
    <property type="match status" value="1"/>
</dbReference>
<reference evidence="2 3" key="1">
    <citation type="journal article" date="2019" name="Sci. Rep.">
        <title>Nanopore sequencing improves the draft genome of the human pathogenic amoeba Naegleria fowleri.</title>
        <authorList>
            <person name="Liechti N."/>
            <person name="Schurch N."/>
            <person name="Bruggmann R."/>
            <person name="Wittwer M."/>
        </authorList>
    </citation>
    <scope>NUCLEOTIDE SEQUENCE [LARGE SCALE GENOMIC DNA]</scope>
    <source>
        <strain evidence="2 3">ATCC 30894</strain>
    </source>
</reference>
<dbReference type="PANTHER" id="PTHR10668">
    <property type="entry name" value="PHYTOENE DEHYDROGENASE"/>
    <property type="match status" value="1"/>
</dbReference>
<dbReference type="InterPro" id="IPR036188">
    <property type="entry name" value="FAD/NAD-bd_sf"/>
</dbReference>
<dbReference type="OrthoDB" id="7777654at2759"/>
<evidence type="ECO:0000313" key="3">
    <source>
        <dbReference type="Proteomes" id="UP000444721"/>
    </source>
</evidence>
<comment type="similarity">
    <text evidence="1">Belongs to the carotenoid/retinoid oxidoreductase family.</text>
</comment>
<dbReference type="GeneID" id="68119492"/>
<proteinExistence type="inferred from homology"/>
<dbReference type="SUPFAM" id="SSF51905">
    <property type="entry name" value="FAD/NAD(P)-binding domain"/>
    <property type="match status" value="1"/>
</dbReference>
<dbReference type="RefSeq" id="XP_044566333.1">
    <property type="nucleotide sequence ID" value="XM_044702778.1"/>
</dbReference>
<name>A0A6A5C760_NAEFO</name>
<evidence type="ECO:0008006" key="4">
    <source>
        <dbReference type="Google" id="ProtNLM"/>
    </source>
</evidence>
<dbReference type="Proteomes" id="UP000444721">
    <property type="component" value="Unassembled WGS sequence"/>
</dbReference>
<gene>
    <name evidence="2" type="ORF">FDP41_012277</name>
</gene>
<protein>
    <recommendedName>
        <fullName evidence="4">Amine oxidase domain-containing protein</fullName>
    </recommendedName>
</protein>
<dbReference type="Gene3D" id="3.50.50.60">
    <property type="entry name" value="FAD/NAD(P)-binding domain"/>
    <property type="match status" value="2"/>
</dbReference>
<evidence type="ECO:0000313" key="2">
    <source>
        <dbReference type="EMBL" id="KAF0981620.1"/>
    </source>
</evidence>
<dbReference type="EMBL" id="VFQX01000013">
    <property type="protein sequence ID" value="KAF0981620.1"/>
    <property type="molecule type" value="Genomic_DNA"/>
</dbReference>
<evidence type="ECO:0000256" key="1">
    <source>
        <dbReference type="ARBA" id="ARBA00006046"/>
    </source>
</evidence>
<dbReference type="VEuPathDB" id="AmoebaDB:NfTy_039270"/>
<dbReference type="VEuPathDB" id="AmoebaDB:FDP41_012277"/>
<comment type="caution">
    <text evidence="2">The sequence shown here is derived from an EMBL/GenBank/DDBJ whole genome shotgun (WGS) entry which is preliminary data.</text>
</comment>
<dbReference type="Pfam" id="PF13450">
    <property type="entry name" value="NAD_binding_8"/>
    <property type="match status" value="1"/>
</dbReference>
<dbReference type="OMA" id="GLYHCGS"/>